<accession>A0A329MUI9</accession>
<dbReference type="AlphaFoldDB" id="A0A329MUI9"/>
<name>A0A329MUI9_9BACL</name>
<organism evidence="1 2">
    <name type="scientific">Paenibacillus contaminans</name>
    <dbReference type="NCBI Taxonomy" id="450362"/>
    <lineage>
        <taxon>Bacteria</taxon>
        <taxon>Bacillati</taxon>
        <taxon>Bacillota</taxon>
        <taxon>Bacilli</taxon>
        <taxon>Bacillales</taxon>
        <taxon>Paenibacillaceae</taxon>
        <taxon>Paenibacillus</taxon>
    </lineage>
</organism>
<evidence type="ECO:0000313" key="1">
    <source>
        <dbReference type="EMBL" id="RAV21627.1"/>
    </source>
</evidence>
<dbReference type="Proteomes" id="UP000250369">
    <property type="component" value="Unassembled WGS sequence"/>
</dbReference>
<dbReference type="EMBL" id="QMFB01000004">
    <property type="protein sequence ID" value="RAV21627.1"/>
    <property type="molecule type" value="Genomic_DNA"/>
</dbReference>
<sequence>MRGIAKFVQEDDLKYNIGVLHGRYSISAKINDLGVMAKNVRLGGNGFCFYAARPYKMKSD</sequence>
<comment type="caution">
    <text evidence="1">The sequence shown here is derived from an EMBL/GenBank/DDBJ whole genome shotgun (WGS) entry which is preliminary data.</text>
</comment>
<gene>
    <name evidence="1" type="ORF">DQG23_10245</name>
</gene>
<proteinExistence type="predicted"/>
<protein>
    <submittedName>
        <fullName evidence="1">Uncharacterized protein</fullName>
    </submittedName>
</protein>
<keyword evidence="2" id="KW-1185">Reference proteome</keyword>
<evidence type="ECO:0000313" key="2">
    <source>
        <dbReference type="Proteomes" id="UP000250369"/>
    </source>
</evidence>
<reference evidence="1 2" key="1">
    <citation type="journal article" date="2009" name="Int. J. Syst. Evol. Microbiol.">
        <title>Paenibacillus contaminans sp. nov., isolated from a contaminated laboratory plate.</title>
        <authorList>
            <person name="Chou J.H."/>
            <person name="Lee J.H."/>
            <person name="Lin M.C."/>
            <person name="Chang P.S."/>
            <person name="Arun A.B."/>
            <person name="Young C.C."/>
            <person name="Chen W.M."/>
        </authorList>
    </citation>
    <scope>NUCLEOTIDE SEQUENCE [LARGE SCALE GENOMIC DNA]</scope>
    <source>
        <strain evidence="1 2">CKOBP-6</strain>
    </source>
</reference>